<gene>
    <name evidence="1" type="ORF">BC781_10494</name>
</gene>
<protein>
    <submittedName>
        <fullName evidence="1">Uncharacterized protein</fullName>
    </submittedName>
</protein>
<evidence type="ECO:0000313" key="1">
    <source>
        <dbReference type="EMBL" id="PWJ40835.1"/>
    </source>
</evidence>
<dbReference type="AlphaFoldDB" id="A0A315Z8F0"/>
<dbReference type="Proteomes" id="UP000245535">
    <property type="component" value="Unassembled WGS sequence"/>
</dbReference>
<name>A0A315Z8F0_SEDFL</name>
<organism evidence="1 2">
    <name type="scientific">Sediminitomix flava</name>
    <dbReference type="NCBI Taxonomy" id="379075"/>
    <lineage>
        <taxon>Bacteria</taxon>
        <taxon>Pseudomonadati</taxon>
        <taxon>Bacteroidota</taxon>
        <taxon>Cytophagia</taxon>
        <taxon>Cytophagales</taxon>
        <taxon>Flammeovirgaceae</taxon>
        <taxon>Sediminitomix</taxon>
    </lineage>
</organism>
<dbReference type="EMBL" id="QGDO01000004">
    <property type="protein sequence ID" value="PWJ40835.1"/>
    <property type="molecule type" value="Genomic_DNA"/>
</dbReference>
<proteinExistence type="predicted"/>
<evidence type="ECO:0000313" key="2">
    <source>
        <dbReference type="Proteomes" id="UP000245535"/>
    </source>
</evidence>
<accession>A0A315Z8F0</accession>
<sequence length="30" mass="3860">MGRETDFDYLIFFFEFKHEFLEQNFLAYVY</sequence>
<comment type="caution">
    <text evidence="1">The sequence shown here is derived from an EMBL/GenBank/DDBJ whole genome shotgun (WGS) entry which is preliminary data.</text>
</comment>
<reference evidence="1 2" key="1">
    <citation type="submission" date="2018-03" db="EMBL/GenBank/DDBJ databases">
        <title>Genomic Encyclopedia of Archaeal and Bacterial Type Strains, Phase II (KMG-II): from individual species to whole genera.</title>
        <authorList>
            <person name="Goeker M."/>
        </authorList>
    </citation>
    <scope>NUCLEOTIDE SEQUENCE [LARGE SCALE GENOMIC DNA]</scope>
    <source>
        <strain evidence="1 2">DSM 28229</strain>
    </source>
</reference>
<keyword evidence="2" id="KW-1185">Reference proteome</keyword>